<dbReference type="AlphaFoldDB" id="A0ABD7MN77"/>
<proteinExistence type="predicted"/>
<organism evidence="3 4">
    <name type="scientific">Shigella sonnei</name>
    <dbReference type="NCBI Taxonomy" id="624"/>
    <lineage>
        <taxon>Bacteria</taxon>
        <taxon>Pseudomonadati</taxon>
        <taxon>Pseudomonadota</taxon>
        <taxon>Gammaproteobacteria</taxon>
        <taxon>Enterobacterales</taxon>
        <taxon>Enterobacteriaceae</taxon>
        <taxon>Shigella</taxon>
    </lineage>
</organism>
<reference evidence="3 4" key="1">
    <citation type="submission" date="2017-01" db="EMBL/GenBank/DDBJ databases">
        <authorList>
            <consortium name="Pathogen Informatics"/>
        </authorList>
    </citation>
    <scope>NUCLEOTIDE SEQUENCE [LARGE SCALE GENOMIC DNA]</scope>
    <source>
        <strain evidence="3 4">3626STDY6095480</strain>
    </source>
</reference>
<evidence type="ECO:0000313" key="3">
    <source>
        <dbReference type="EMBL" id="SJE65103.1"/>
    </source>
</evidence>
<accession>A0ABD7MN77</accession>
<gene>
    <name evidence="3" type="ORF">SAMEA3356023_04616</name>
</gene>
<dbReference type="RefSeq" id="WP_052973039.1">
    <property type="nucleotide sequence ID" value="NZ_CWST01000042.1"/>
</dbReference>
<dbReference type="PROSITE" id="PS51688">
    <property type="entry name" value="ICA"/>
    <property type="match status" value="1"/>
</dbReference>
<evidence type="ECO:0000313" key="4">
    <source>
        <dbReference type="Proteomes" id="UP000187717"/>
    </source>
</evidence>
<dbReference type="Proteomes" id="UP000187717">
    <property type="component" value="Unassembled WGS sequence"/>
</dbReference>
<sequence>MSDIFSGRELSVQYNADIGNRTPQGAGNVVIKQINTFPTLTINSEANNFETYDSDYRTVLLSDKSVAPFDIVVNYLPDDPTHQFLDNAAKSQQLFQIIIQYQMNKDENTITYAMVNGYITSYKLDGDKGSVVTKAYSFAPHDVIARAMTINALSPIYQGDYGLGSNTTDVPQYSPSVPTGNSFIKVPSSQAGNPAGADLMGVGLVDGTTVSSLAMTKTGTLSIYAKNATTAWTRIYTATQMDGRYVPLTRTINGHALTANLVLNSEDTGSVPDTRTVNGKPLSEDVVLTSTDTGSVPDTRTVNGHVLSEDIVLSSEDTGSVPDTRTVNGHVLSENVVLSSEDTGSVPDTRMVNGHVLSEDVVLTSTDVGLGKVTDDAQLTIAGNLSDLGDVEEARINLAVYSMDEVDAEVTALADSITSLDSASMKKASNLSDLSSLSTARTNLQVNRLTQGATYTDLMSNDLTNRIRIQDNGAWGASTGTGWIALGIGQGGTGATDALSARLNFQVDRFNQGSNLTTIKSADSSAALVVYDGGQWGSATYIAGAFTGWKALAIPQGGTGVKTQAELWPAIRPTGATSLAGDPVSDSDATTKRWVENLLSSRTSVSPQWDVIASSPSSTAIGSYVTGGRIRSICNIGTSTEISGGFRVGKTMGQTGQADLTLFISENGAEDKLWGLKGPTGTILTDVQSGWMTNTAVSGPTDANTITFNGMYAGPGDSGINYSEKYSPLLHMQRHPGANRSQLQIDGGGTLRVRGGNGTTWFGWLVMQAQGTSGREFKRDITPANPVEALDRIMSQDLVTFIYKDDEQERVRFGVIAEDAELTAPQYIKHDEETVEIEGEIVTRDHPRVDLNPIVMDLMGAIQAQQEEINQLKDLVQQLLNNK</sequence>
<dbReference type="EMBL" id="FTXV01000248">
    <property type="protein sequence ID" value="SJE65103.1"/>
    <property type="molecule type" value="Genomic_DNA"/>
</dbReference>
<feature type="coiled-coil region" evidence="1">
    <location>
        <begin position="855"/>
        <end position="882"/>
    </location>
</feature>
<protein>
    <recommendedName>
        <fullName evidence="2">Peptidase S74 domain-containing protein</fullName>
    </recommendedName>
</protein>
<feature type="domain" description="Peptidase S74" evidence="2">
    <location>
        <begin position="773"/>
        <end position="876"/>
    </location>
</feature>
<evidence type="ECO:0000256" key="1">
    <source>
        <dbReference type="SAM" id="Coils"/>
    </source>
</evidence>
<dbReference type="InterPro" id="IPR030392">
    <property type="entry name" value="S74_ICA"/>
</dbReference>
<name>A0ABD7MN77_SHISO</name>
<keyword evidence="1" id="KW-0175">Coiled coil</keyword>
<evidence type="ECO:0000259" key="2">
    <source>
        <dbReference type="PROSITE" id="PS51688"/>
    </source>
</evidence>
<dbReference type="Pfam" id="PF13884">
    <property type="entry name" value="Peptidase_S74"/>
    <property type="match status" value="1"/>
</dbReference>
<comment type="caution">
    <text evidence="3">The sequence shown here is derived from an EMBL/GenBank/DDBJ whole genome shotgun (WGS) entry which is preliminary data.</text>
</comment>